<feature type="transmembrane region" description="Helical" evidence="6">
    <location>
        <begin position="432"/>
        <end position="449"/>
    </location>
</feature>
<reference evidence="7" key="1">
    <citation type="submission" date="2023-04" db="EMBL/GenBank/DDBJ databases">
        <title>Ambrosiozyma monospora NBRC 1965.</title>
        <authorList>
            <person name="Ichikawa N."/>
            <person name="Sato H."/>
            <person name="Tonouchi N."/>
        </authorList>
    </citation>
    <scope>NUCLEOTIDE SEQUENCE</scope>
    <source>
        <strain evidence="7">NBRC 1965</strain>
    </source>
</reference>
<evidence type="ECO:0000256" key="2">
    <source>
        <dbReference type="ARBA" id="ARBA00022448"/>
    </source>
</evidence>
<feature type="transmembrane region" description="Helical" evidence="6">
    <location>
        <begin position="97"/>
        <end position="115"/>
    </location>
</feature>
<dbReference type="GO" id="GO:0033229">
    <property type="term" value="F:cysteine transmembrane transporter activity"/>
    <property type="evidence" value="ECO:0007669"/>
    <property type="project" value="TreeGrafter"/>
</dbReference>
<keyword evidence="2" id="KW-0813">Transport</keyword>
<dbReference type="InterPro" id="IPR036259">
    <property type="entry name" value="MFS_trans_sf"/>
</dbReference>
<evidence type="ECO:0000313" key="7">
    <source>
        <dbReference type="EMBL" id="GMG30586.1"/>
    </source>
</evidence>
<evidence type="ECO:0000313" key="8">
    <source>
        <dbReference type="Proteomes" id="UP001165063"/>
    </source>
</evidence>
<organism evidence="7 8">
    <name type="scientific">Ambrosiozyma monospora</name>
    <name type="common">Yeast</name>
    <name type="synonym">Endomycopsis monosporus</name>
    <dbReference type="NCBI Taxonomy" id="43982"/>
    <lineage>
        <taxon>Eukaryota</taxon>
        <taxon>Fungi</taxon>
        <taxon>Dikarya</taxon>
        <taxon>Ascomycota</taxon>
        <taxon>Saccharomycotina</taxon>
        <taxon>Pichiomycetes</taxon>
        <taxon>Pichiales</taxon>
        <taxon>Pichiaceae</taxon>
        <taxon>Ambrosiozyma</taxon>
    </lineage>
</organism>
<sequence>MGDSTTSVHSNIVKKKSFDQAPQAHESTCSSELATESTLTKKKPTSKWITIFFPEEDHHEISKKHADATLDLIQNTGGYDEIPDFTEAQEKKLYRKLWFTVLLLTFLVNTCLFIDKDAISYSQLLGVWEDMGFGKQQYNNILTYFYVGYILGQIPSHYLFQRLPISKFLTGVIAIWSLLSFCTLGCKSYGGMSALRFFLGFVESGVTPALQHTLTMFFTPEEFAIVNPIFYISCMGIDIILSFISYGLQHAVYWRPWKWFWLIIAIVSALCSVMCYFLYPDNPATSILFTKEERIQIIRRVKRSTRSSIEQKTFKYYQFIECLKDPISWLFMFFSFCDQLSNSTTYQSSIIYTSLGFSRLTTTLVMAVQNGFSTFCGIVGSLSLYFFKSQSFIVGALFAVPAFMGAIIAVSIDYDNKPGLLAGIMMTRSNGTFFIIGLGLCTATAGGYTKRLTRTLLFMIVYSVANIIAPQLWKPQYSPRYRISWITQIVFSWFLAPLSLILIRIILSARNKKRLADIAAYGGDDDTIDSDEFGFVDVIDEDGNIVKQKVDISMLDLTDHENKRFIYPL</sequence>
<protein>
    <submittedName>
        <fullName evidence="7">Unnamed protein product</fullName>
    </submittedName>
</protein>
<feature type="transmembrane region" description="Helical" evidence="6">
    <location>
        <begin position="260"/>
        <end position="279"/>
    </location>
</feature>
<dbReference type="EMBL" id="BSXU01001743">
    <property type="protein sequence ID" value="GMG30586.1"/>
    <property type="molecule type" value="Genomic_DNA"/>
</dbReference>
<keyword evidence="4 6" id="KW-1133">Transmembrane helix</keyword>
<dbReference type="PANTHER" id="PTHR43791:SF63">
    <property type="entry name" value="HIGH AFFINITY CYSTEINE TRANSPORTER"/>
    <property type="match status" value="1"/>
</dbReference>
<comment type="caution">
    <text evidence="7">The sequence shown here is derived from an EMBL/GenBank/DDBJ whole genome shotgun (WGS) entry which is preliminary data.</text>
</comment>
<dbReference type="GO" id="GO:0016020">
    <property type="term" value="C:membrane"/>
    <property type="evidence" value="ECO:0007669"/>
    <property type="project" value="UniProtKB-SubCell"/>
</dbReference>
<dbReference type="Gene3D" id="1.20.1250.20">
    <property type="entry name" value="MFS general substrate transporter like domains"/>
    <property type="match status" value="1"/>
</dbReference>
<evidence type="ECO:0000256" key="3">
    <source>
        <dbReference type="ARBA" id="ARBA00022692"/>
    </source>
</evidence>
<comment type="subcellular location">
    <subcellularLocation>
        <location evidence="1">Membrane</location>
        <topology evidence="1">Multi-pass membrane protein</topology>
    </subcellularLocation>
</comment>
<evidence type="ECO:0000256" key="6">
    <source>
        <dbReference type="SAM" id="Phobius"/>
    </source>
</evidence>
<dbReference type="InterPro" id="IPR011701">
    <property type="entry name" value="MFS"/>
</dbReference>
<dbReference type="OrthoDB" id="3639251at2759"/>
<keyword evidence="8" id="KW-1185">Reference proteome</keyword>
<proteinExistence type="predicted"/>
<dbReference type="Proteomes" id="UP001165063">
    <property type="component" value="Unassembled WGS sequence"/>
</dbReference>
<evidence type="ECO:0000256" key="5">
    <source>
        <dbReference type="ARBA" id="ARBA00023136"/>
    </source>
</evidence>
<evidence type="ECO:0000256" key="1">
    <source>
        <dbReference type="ARBA" id="ARBA00004141"/>
    </source>
</evidence>
<dbReference type="SUPFAM" id="SSF103473">
    <property type="entry name" value="MFS general substrate transporter"/>
    <property type="match status" value="1"/>
</dbReference>
<dbReference type="AlphaFoldDB" id="A0A9W7DG68"/>
<gene>
    <name evidence="7" type="ORF">Amon01_000387600</name>
</gene>
<feature type="transmembrane region" description="Helical" evidence="6">
    <location>
        <begin position="229"/>
        <end position="248"/>
    </location>
</feature>
<accession>A0A9W7DG68</accession>
<keyword evidence="5 6" id="KW-0472">Membrane</keyword>
<name>A0A9W7DG68_AMBMO</name>
<dbReference type="Pfam" id="PF07690">
    <property type="entry name" value="MFS_1"/>
    <property type="match status" value="1"/>
</dbReference>
<feature type="transmembrane region" description="Helical" evidence="6">
    <location>
        <begin position="485"/>
        <end position="507"/>
    </location>
</feature>
<feature type="transmembrane region" description="Helical" evidence="6">
    <location>
        <begin position="141"/>
        <end position="160"/>
    </location>
</feature>
<evidence type="ECO:0000256" key="4">
    <source>
        <dbReference type="ARBA" id="ARBA00022989"/>
    </source>
</evidence>
<feature type="transmembrane region" description="Helical" evidence="6">
    <location>
        <begin position="392"/>
        <end position="412"/>
    </location>
</feature>
<feature type="transmembrane region" description="Helical" evidence="6">
    <location>
        <begin position="364"/>
        <end position="385"/>
    </location>
</feature>
<feature type="transmembrane region" description="Helical" evidence="6">
    <location>
        <begin position="456"/>
        <end position="473"/>
    </location>
</feature>
<keyword evidence="3 6" id="KW-0812">Transmembrane</keyword>
<dbReference type="PANTHER" id="PTHR43791">
    <property type="entry name" value="PERMEASE-RELATED"/>
    <property type="match status" value="1"/>
</dbReference>
<feature type="transmembrane region" description="Helical" evidence="6">
    <location>
        <begin position="172"/>
        <end position="190"/>
    </location>
</feature>